<organism evidence="2 3">
    <name type="scientific">Bogoriella caseilytica</name>
    <dbReference type="NCBI Taxonomy" id="56055"/>
    <lineage>
        <taxon>Bacteria</taxon>
        <taxon>Bacillati</taxon>
        <taxon>Actinomycetota</taxon>
        <taxon>Actinomycetes</taxon>
        <taxon>Micrococcales</taxon>
        <taxon>Bogoriellaceae</taxon>
        <taxon>Bogoriella</taxon>
    </lineage>
</organism>
<sequence>MVAESNHFLTLSRFSPGAAPLSAGSIRQPPTNSTQRWNRARMRIVVTDMPTAIRARK</sequence>
<name>A0A3N2BAI8_9MICO</name>
<feature type="region of interest" description="Disordered" evidence="1">
    <location>
        <begin position="19"/>
        <end position="39"/>
    </location>
</feature>
<evidence type="ECO:0000313" key="3">
    <source>
        <dbReference type="Proteomes" id="UP000280668"/>
    </source>
</evidence>
<keyword evidence="3" id="KW-1185">Reference proteome</keyword>
<dbReference type="EMBL" id="RKHK01000001">
    <property type="protein sequence ID" value="ROR72286.1"/>
    <property type="molecule type" value="Genomic_DNA"/>
</dbReference>
<protein>
    <submittedName>
        <fullName evidence="2">Uncharacterized protein</fullName>
    </submittedName>
</protein>
<feature type="compositionally biased region" description="Polar residues" evidence="1">
    <location>
        <begin position="28"/>
        <end position="37"/>
    </location>
</feature>
<comment type="caution">
    <text evidence="2">The sequence shown here is derived from an EMBL/GenBank/DDBJ whole genome shotgun (WGS) entry which is preliminary data.</text>
</comment>
<evidence type="ECO:0000313" key="2">
    <source>
        <dbReference type="EMBL" id="ROR72286.1"/>
    </source>
</evidence>
<reference evidence="2 3" key="1">
    <citation type="submission" date="2018-11" db="EMBL/GenBank/DDBJ databases">
        <title>Sequencing the genomes of 1000 actinobacteria strains.</title>
        <authorList>
            <person name="Klenk H.-P."/>
        </authorList>
    </citation>
    <scope>NUCLEOTIDE SEQUENCE [LARGE SCALE GENOMIC DNA]</scope>
    <source>
        <strain evidence="2 3">DSM 11294</strain>
    </source>
</reference>
<dbReference type="AlphaFoldDB" id="A0A3N2BAI8"/>
<gene>
    <name evidence="2" type="ORF">EDD31_0636</name>
</gene>
<accession>A0A3N2BAI8</accession>
<proteinExistence type="predicted"/>
<evidence type="ECO:0000256" key="1">
    <source>
        <dbReference type="SAM" id="MobiDB-lite"/>
    </source>
</evidence>
<dbReference type="Proteomes" id="UP000280668">
    <property type="component" value="Unassembled WGS sequence"/>
</dbReference>